<dbReference type="GO" id="GO:0070979">
    <property type="term" value="P:protein K11-linked ubiquitination"/>
    <property type="evidence" value="ECO:0007669"/>
    <property type="project" value="TreeGrafter"/>
</dbReference>
<reference evidence="9" key="1">
    <citation type="journal article" date="2014" name="Proc. Natl. Acad. Sci. U.S.A.">
        <title>Extensive sampling of basidiomycete genomes demonstrates inadequacy of the white-rot/brown-rot paradigm for wood decay fungi.</title>
        <authorList>
            <person name="Riley R."/>
            <person name="Salamov A.A."/>
            <person name="Brown D.W."/>
            <person name="Nagy L.G."/>
            <person name="Floudas D."/>
            <person name="Held B.W."/>
            <person name="Levasseur A."/>
            <person name="Lombard V."/>
            <person name="Morin E."/>
            <person name="Otillar R."/>
            <person name="Lindquist E.A."/>
            <person name="Sun H."/>
            <person name="LaButti K.M."/>
            <person name="Schmutz J."/>
            <person name="Jabbour D."/>
            <person name="Luo H."/>
            <person name="Baker S.E."/>
            <person name="Pisabarro A.G."/>
            <person name="Walton J.D."/>
            <person name="Blanchette R.A."/>
            <person name="Henrissat B."/>
            <person name="Martin F."/>
            <person name="Cullen D."/>
            <person name="Hibbett D.S."/>
            <person name="Grigoriev I.V."/>
        </authorList>
    </citation>
    <scope>NUCLEOTIDE SEQUENCE [LARGE SCALE GENOMIC DNA]</scope>
    <source>
        <strain evidence="9">FD-172 SS1</strain>
    </source>
</reference>
<gene>
    <name evidence="8" type="ORF">BOTBODRAFT_28883</name>
</gene>
<dbReference type="GO" id="GO:0051301">
    <property type="term" value="P:cell division"/>
    <property type="evidence" value="ECO:0007669"/>
    <property type="project" value="UniProtKB-KW"/>
</dbReference>
<dbReference type="PANTHER" id="PTHR12830">
    <property type="entry name" value="ANAPHASE-PROMOTING COMPLEX SUBUNIT 5"/>
    <property type="match status" value="1"/>
</dbReference>
<dbReference type="STRING" id="930990.A0A067N411"/>
<evidence type="ECO:0000256" key="5">
    <source>
        <dbReference type="ARBA" id="ARBA00022786"/>
    </source>
</evidence>
<dbReference type="GO" id="GO:0031145">
    <property type="term" value="P:anaphase-promoting complex-dependent catabolic process"/>
    <property type="evidence" value="ECO:0007669"/>
    <property type="project" value="TreeGrafter"/>
</dbReference>
<dbReference type="GO" id="GO:0045842">
    <property type="term" value="P:positive regulation of mitotic metaphase/anaphase transition"/>
    <property type="evidence" value="ECO:0007669"/>
    <property type="project" value="TreeGrafter"/>
</dbReference>
<dbReference type="InParanoid" id="A0A067N411"/>
<keyword evidence="4" id="KW-0498">Mitosis</keyword>
<proteinExistence type="inferred from homology"/>
<evidence type="ECO:0000256" key="6">
    <source>
        <dbReference type="ARBA" id="ARBA00023306"/>
    </source>
</evidence>
<dbReference type="InterPro" id="IPR026000">
    <property type="entry name" value="Apc5_dom"/>
</dbReference>
<comment type="similarity">
    <text evidence="1">Belongs to the APC5 family.</text>
</comment>
<keyword evidence="5" id="KW-0833">Ubl conjugation pathway</keyword>
<evidence type="ECO:0000313" key="8">
    <source>
        <dbReference type="EMBL" id="KDQ18511.1"/>
    </source>
</evidence>
<evidence type="ECO:0000313" key="9">
    <source>
        <dbReference type="Proteomes" id="UP000027195"/>
    </source>
</evidence>
<evidence type="ECO:0000256" key="2">
    <source>
        <dbReference type="ARBA" id="ARBA00016066"/>
    </source>
</evidence>
<evidence type="ECO:0000256" key="3">
    <source>
        <dbReference type="ARBA" id="ARBA00022618"/>
    </source>
</evidence>
<dbReference type="PANTHER" id="PTHR12830:SF9">
    <property type="entry name" value="ANAPHASE-PROMOTING COMPLEX SUBUNIT 5"/>
    <property type="match status" value="1"/>
</dbReference>
<keyword evidence="3" id="KW-0132">Cell division</keyword>
<keyword evidence="6" id="KW-0131">Cell cycle</keyword>
<evidence type="ECO:0000259" key="7">
    <source>
        <dbReference type="Pfam" id="PF12862"/>
    </source>
</evidence>
<evidence type="ECO:0000256" key="4">
    <source>
        <dbReference type="ARBA" id="ARBA00022776"/>
    </source>
</evidence>
<feature type="domain" description="Anaphase-promoting complex subunit 5" evidence="7">
    <location>
        <begin position="204"/>
        <end position="288"/>
    </location>
</feature>
<dbReference type="Proteomes" id="UP000027195">
    <property type="component" value="Unassembled WGS sequence"/>
</dbReference>
<sequence length="676" mass="75703">MAEPDLLEPPPPPPPKTHVLRPHHVGILAVFIFAYKEIFSPPFTMHIMRILAREIAETQKPTPYPVLVDMISEGPWANTEARRICRTLRTIPEYVGGADILGDFFNDVQWLFLPKPEIHGQPKQPPPPLDRHSYFGLFARRWRLEYAKLSFSGVLKLQRDFVKWCAGDVTAGYDIKQTDRGGGLLIFPGISDEKQYAQAEAYERYQQAAAIGDTQSAIENLRRFFDQHFSEKDDSGLHQLALLNLATLHYSLGEFVASRQALDEAIKVARAGSDRETLQHCLSLLRRISPAQGPSSEPRANVNTIQSGTSPLDVLWDVKRLMDLGEPLRVGFAELYESIGCQQVGTPLRTNRWAKNAVAATLWRMAGVESLAKAHEGLVILFTEPGDDDSRLTMVCSRARHLVRQGDVNTALAVLLHSDTWRGLNLRQYSTWAGEVWHSLMWTAMQRGQEVMVRDFLMPRRPSDRPPPQAPGTVYGTRSSATTALNAARTFRDAKQVVPAIGPLMEGIWITEFRGLYGLHRTAVVMLADVGIELGMAKSAAKSIEECLPQLLNGDDLEQRAFACLTLARCRIAAASADGKPQTKELRDALESALPFLIIAERDYAKIQKYAARLEVLYLASVVYHNLGMYPERNRTAELHRAEEAKREVVSRAEVDDEIKDVLDFVVDVAKVIGKR</sequence>
<organism evidence="8 9">
    <name type="scientific">Botryobasidium botryosum (strain FD-172 SS1)</name>
    <dbReference type="NCBI Taxonomy" id="930990"/>
    <lineage>
        <taxon>Eukaryota</taxon>
        <taxon>Fungi</taxon>
        <taxon>Dikarya</taxon>
        <taxon>Basidiomycota</taxon>
        <taxon>Agaricomycotina</taxon>
        <taxon>Agaricomycetes</taxon>
        <taxon>Cantharellales</taxon>
        <taxon>Botryobasidiaceae</taxon>
        <taxon>Botryobasidium</taxon>
    </lineage>
</organism>
<dbReference type="OrthoDB" id="2504561at2759"/>
<dbReference type="GO" id="GO:0005680">
    <property type="term" value="C:anaphase-promoting complex"/>
    <property type="evidence" value="ECO:0007669"/>
    <property type="project" value="InterPro"/>
</dbReference>
<evidence type="ECO:0000256" key="1">
    <source>
        <dbReference type="ARBA" id="ARBA00007450"/>
    </source>
</evidence>
<dbReference type="Pfam" id="PF12862">
    <property type="entry name" value="ANAPC5"/>
    <property type="match status" value="1"/>
</dbReference>
<dbReference type="HOGENOM" id="CLU_025689_0_0_1"/>
<dbReference type="AlphaFoldDB" id="A0A067N411"/>
<protein>
    <recommendedName>
        <fullName evidence="2">Anaphase-promoting complex subunit 5</fullName>
    </recommendedName>
</protein>
<keyword evidence="9" id="KW-1185">Reference proteome</keyword>
<accession>A0A067N411</accession>
<dbReference type="InterPro" id="IPR037679">
    <property type="entry name" value="Apc5"/>
</dbReference>
<name>A0A067N411_BOTB1</name>
<dbReference type="EMBL" id="KL198021">
    <property type="protein sequence ID" value="KDQ18511.1"/>
    <property type="molecule type" value="Genomic_DNA"/>
</dbReference>